<dbReference type="GO" id="GO:0016020">
    <property type="term" value="C:membrane"/>
    <property type="evidence" value="ECO:0007669"/>
    <property type="project" value="UniProtKB-SubCell"/>
</dbReference>
<dbReference type="EMBL" id="BLXT01005456">
    <property type="protein sequence ID" value="GFO22856.1"/>
    <property type="molecule type" value="Genomic_DNA"/>
</dbReference>
<keyword evidence="5 6" id="KW-0472">Membrane</keyword>
<keyword evidence="8" id="KW-1185">Reference proteome</keyword>
<comment type="caution">
    <text evidence="7">The sequence shown here is derived from an EMBL/GenBank/DDBJ whole genome shotgun (WGS) entry which is preliminary data.</text>
</comment>
<evidence type="ECO:0000313" key="7">
    <source>
        <dbReference type="EMBL" id="GFO22856.1"/>
    </source>
</evidence>
<feature type="transmembrane region" description="Helical" evidence="6">
    <location>
        <begin position="142"/>
        <end position="163"/>
    </location>
</feature>
<evidence type="ECO:0000313" key="8">
    <source>
        <dbReference type="Proteomes" id="UP000735302"/>
    </source>
</evidence>
<organism evidence="7 8">
    <name type="scientific">Plakobranchus ocellatus</name>
    <dbReference type="NCBI Taxonomy" id="259542"/>
    <lineage>
        <taxon>Eukaryota</taxon>
        <taxon>Metazoa</taxon>
        <taxon>Spiralia</taxon>
        <taxon>Lophotrochozoa</taxon>
        <taxon>Mollusca</taxon>
        <taxon>Gastropoda</taxon>
        <taxon>Heterobranchia</taxon>
        <taxon>Euthyneura</taxon>
        <taxon>Panpulmonata</taxon>
        <taxon>Sacoglossa</taxon>
        <taxon>Placobranchoidea</taxon>
        <taxon>Plakobranchidae</taxon>
        <taxon>Plakobranchus</taxon>
    </lineage>
</organism>
<name>A0AAV4BHP6_9GAST</name>
<evidence type="ECO:0000256" key="4">
    <source>
        <dbReference type="ARBA" id="ARBA00022989"/>
    </source>
</evidence>
<feature type="transmembrane region" description="Helical" evidence="6">
    <location>
        <begin position="451"/>
        <end position="472"/>
    </location>
</feature>
<feature type="transmembrane region" description="Helical" evidence="6">
    <location>
        <begin position="83"/>
        <end position="101"/>
    </location>
</feature>
<comment type="subcellular location">
    <subcellularLocation>
        <location evidence="1">Membrane</location>
        <topology evidence="1">Multi-pass membrane protein</topology>
    </subcellularLocation>
</comment>
<accession>A0AAV4BHP6</accession>
<sequence>MSLAKEKFHQQCSIIGAHLLMVPLSFIWYYGNLAAYADSYIRFSCHPECSKHNSQWLLSSYVAGMFPGAFIVKLLEKRVGLKWTGTIAMVMVNAALLGSAWSLRRSVVWTAVMYGVLFGQGTAISASISLQIICGWAREKAALLMATSSGTATLLSVLFNQIITAYVNPENLKPNTNIGPNVYFSQSEILDRVPGAVIILGTITLCLQAVGCILVRNPPYNATDSIKETGLSDKVSSNTDTNRDTKKIPLFLELANIETNHTMKNMKGYGGTELGVICQQGQMEPVSNNHCSNTNIETHDRKDIESEELRSYTPSEVLRLPVFYAVFLFGMALEYGLMLKSNFYKKFALLYIHDDKYLTLVGTLIPIISTFSRIIFGVLMDRAVLNFKDVIMFGLSFNCVICAFWYTAARVNAIFYMFVVLGLAVAQSLYYVVVPTSAFRLFGPGHTTINYALVTSGPPIVAVICPVVHTALLYTLGWQWVFTSGSIFSLFVLCYVTVSNFDIQLQK</sequence>
<keyword evidence="2" id="KW-0813">Transport</keyword>
<dbReference type="GO" id="GO:0022857">
    <property type="term" value="F:transmembrane transporter activity"/>
    <property type="evidence" value="ECO:0007669"/>
    <property type="project" value="InterPro"/>
</dbReference>
<dbReference type="PANTHER" id="PTHR43385:SF1">
    <property type="entry name" value="RIBOFLAVIN TRANSPORTER RIBJ"/>
    <property type="match status" value="1"/>
</dbReference>
<evidence type="ECO:0000256" key="1">
    <source>
        <dbReference type="ARBA" id="ARBA00004141"/>
    </source>
</evidence>
<proteinExistence type="predicted"/>
<feature type="transmembrane region" description="Helical" evidence="6">
    <location>
        <begin position="12"/>
        <end position="30"/>
    </location>
</feature>
<dbReference type="Pfam" id="PF07690">
    <property type="entry name" value="MFS_1"/>
    <property type="match status" value="1"/>
</dbReference>
<evidence type="ECO:0000256" key="3">
    <source>
        <dbReference type="ARBA" id="ARBA00022692"/>
    </source>
</evidence>
<feature type="transmembrane region" description="Helical" evidence="6">
    <location>
        <begin position="193"/>
        <end position="215"/>
    </location>
</feature>
<evidence type="ECO:0000256" key="2">
    <source>
        <dbReference type="ARBA" id="ARBA00022448"/>
    </source>
</evidence>
<dbReference type="AlphaFoldDB" id="A0AAV4BHP6"/>
<keyword evidence="4 6" id="KW-1133">Transmembrane helix</keyword>
<reference evidence="7 8" key="1">
    <citation type="journal article" date="2021" name="Elife">
        <title>Chloroplast acquisition without the gene transfer in kleptoplastic sea slugs, Plakobranchus ocellatus.</title>
        <authorList>
            <person name="Maeda T."/>
            <person name="Takahashi S."/>
            <person name="Yoshida T."/>
            <person name="Shimamura S."/>
            <person name="Takaki Y."/>
            <person name="Nagai Y."/>
            <person name="Toyoda A."/>
            <person name="Suzuki Y."/>
            <person name="Arimoto A."/>
            <person name="Ishii H."/>
            <person name="Satoh N."/>
            <person name="Nishiyama T."/>
            <person name="Hasebe M."/>
            <person name="Maruyama T."/>
            <person name="Minagawa J."/>
            <person name="Obokata J."/>
            <person name="Shigenobu S."/>
        </authorList>
    </citation>
    <scope>NUCLEOTIDE SEQUENCE [LARGE SCALE GENOMIC DNA]</scope>
</reference>
<dbReference type="Proteomes" id="UP000735302">
    <property type="component" value="Unassembled WGS sequence"/>
</dbReference>
<dbReference type="InterPro" id="IPR011701">
    <property type="entry name" value="MFS"/>
</dbReference>
<feature type="transmembrane region" description="Helical" evidence="6">
    <location>
        <begin position="390"/>
        <end position="408"/>
    </location>
</feature>
<protein>
    <submittedName>
        <fullName evidence="7">Oxalate:formate antiporter</fullName>
    </submittedName>
</protein>
<feature type="transmembrane region" description="Helical" evidence="6">
    <location>
        <begin position="107"/>
        <end position="130"/>
    </location>
</feature>
<feature type="transmembrane region" description="Helical" evidence="6">
    <location>
        <begin position="414"/>
        <end position="439"/>
    </location>
</feature>
<dbReference type="InterPro" id="IPR036259">
    <property type="entry name" value="MFS_trans_sf"/>
</dbReference>
<dbReference type="PANTHER" id="PTHR43385">
    <property type="entry name" value="RIBOFLAVIN TRANSPORTER RIBJ"/>
    <property type="match status" value="1"/>
</dbReference>
<feature type="transmembrane region" description="Helical" evidence="6">
    <location>
        <begin position="478"/>
        <end position="498"/>
    </location>
</feature>
<evidence type="ECO:0000256" key="5">
    <source>
        <dbReference type="ARBA" id="ARBA00023136"/>
    </source>
</evidence>
<feature type="transmembrane region" description="Helical" evidence="6">
    <location>
        <begin position="56"/>
        <end position="76"/>
    </location>
</feature>
<dbReference type="SUPFAM" id="SSF103473">
    <property type="entry name" value="MFS general substrate transporter"/>
    <property type="match status" value="1"/>
</dbReference>
<keyword evidence="3 6" id="KW-0812">Transmembrane</keyword>
<gene>
    <name evidence="7" type="ORF">PoB_004936100</name>
</gene>
<dbReference type="InterPro" id="IPR052983">
    <property type="entry name" value="MFS_Riboflavin_Transporter"/>
</dbReference>
<evidence type="ECO:0000256" key="6">
    <source>
        <dbReference type="SAM" id="Phobius"/>
    </source>
</evidence>
<feature type="transmembrane region" description="Helical" evidence="6">
    <location>
        <begin position="357"/>
        <end position="378"/>
    </location>
</feature>
<dbReference type="Gene3D" id="1.20.1250.20">
    <property type="entry name" value="MFS general substrate transporter like domains"/>
    <property type="match status" value="2"/>
</dbReference>
<feature type="transmembrane region" description="Helical" evidence="6">
    <location>
        <begin position="317"/>
        <end position="337"/>
    </location>
</feature>